<dbReference type="Gene3D" id="1.20.5.1930">
    <property type="match status" value="1"/>
</dbReference>
<dbReference type="GO" id="GO:0000155">
    <property type="term" value="F:phosphorelay sensor kinase activity"/>
    <property type="evidence" value="ECO:0007669"/>
    <property type="project" value="InterPro"/>
</dbReference>
<feature type="transmembrane region" description="Helical" evidence="5">
    <location>
        <begin position="106"/>
        <end position="122"/>
    </location>
</feature>
<evidence type="ECO:0000256" key="3">
    <source>
        <dbReference type="ARBA" id="ARBA00023012"/>
    </source>
</evidence>
<evidence type="ECO:0000256" key="5">
    <source>
        <dbReference type="SAM" id="Phobius"/>
    </source>
</evidence>
<dbReference type="CDD" id="cd16917">
    <property type="entry name" value="HATPase_UhpB-NarQ-NarX-like"/>
    <property type="match status" value="1"/>
</dbReference>
<dbReference type="InterPro" id="IPR003594">
    <property type="entry name" value="HATPase_dom"/>
</dbReference>
<dbReference type="RefSeq" id="WP_114023754.1">
    <property type="nucleotide sequence ID" value="NZ_JBEYTF010000091.1"/>
</dbReference>
<sequence>MARRAEGAHAVSGAAAGEEGGAAPEEGGRRFAAVAEPPATRRQQLRKALMILVWMVFLSGPLTDLCSGRLGTAATVWGSAALAVFVAAYAGLVFRHTSSPLPSRTVHALVALLFALACALSLTVGQGWLVLFVYVAVASGAALPVARAAGSVGACVLAMAVIGTDFGARPWWGPWTSFVLPAVLGGIALMSARKTVRTMRELRRARAAVAELAASEERLRLARDLHDLLGHSLSLVTLKSELAGRMLPAHPERAAEQVADIERVSRQALVDVREAVSGYRRPTLAVELAGARTALETAGITADLPHGAPSVPLASESEGALAWMLREAVTNVVRHSGARRCTVAFGTAEAATLHLTVSDDGKGPSGAGAGNGLNGLRERLALVDGSLTTSAGPGGGFTLRATVPSLP</sequence>
<dbReference type="InterPro" id="IPR050482">
    <property type="entry name" value="Sensor_HK_TwoCompSys"/>
</dbReference>
<keyword evidence="5" id="KW-0472">Membrane</keyword>
<dbReference type="InterPro" id="IPR011712">
    <property type="entry name" value="Sig_transdc_His_kin_sub3_dim/P"/>
</dbReference>
<dbReference type="GO" id="GO:0016020">
    <property type="term" value="C:membrane"/>
    <property type="evidence" value="ECO:0007669"/>
    <property type="project" value="InterPro"/>
</dbReference>
<feature type="domain" description="Signal transduction histidine kinase subgroup 3 dimerisation and phosphoacceptor" evidence="7">
    <location>
        <begin position="217"/>
        <end position="283"/>
    </location>
</feature>
<gene>
    <name evidence="8" type="ORF">DTL70_22160</name>
</gene>
<evidence type="ECO:0000256" key="2">
    <source>
        <dbReference type="ARBA" id="ARBA00022777"/>
    </source>
</evidence>
<proteinExistence type="predicted"/>
<dbReference type="PANTHER" id="PTHR24421:SF63">
    <property type="entry name" value="SENSOR HISTIDINE KINASE DESK"/>
    <property type="match status" value="1"/>
</dbReference>
<name>A0A367EPF1_9ACTN</name>
<feature type="transmembrane region" description="Helical" evidence="5">
    <location>
        <begin position="152"/>
        <end position="172"/>
    </location>
</feature>
<protein>
    <submittedName>
        <fullName evidence="8">Sensor histidine kinase</fullName>
    </submittedName>
</protein>
<evidence type="ECO:0000256" key="1">
    <source>
        <dbReference type="ARBA" id="ARBA00022679"/>
    </source>
</evidence>
<organism evidence="8 9">
    <name type="scientific">Streptomyces diacarni</name>
    <dbReference type="NCBI Taxonomy" id="2800381"/>
    <lineage>
        <taxon>Bacteria</taxon>
        <taxon>Bacillati</taxon>
        <taxon>Actinomycetota</taxon>
        <taxon>Actinomycetes</taxon>
        <taxon>Kitasatosporales</taxon>
        <taxon>Streptomycetaceae</taxon>
        <taxon>Streptomyces</taxon>
    </lineage>
</organism>
<feature type="compositionally biased region" description="Low complexity" evidence="4">
    <location>
        <begin position="8"/>
        <end position="25"/>
    </location>
</feature>
<dbReference type="PANTHER" id="PTHR24421">
    <property type="entry name" value="NITRATE/NITRITE SENSOR PROTEIN NARX-RELATED"/>
    <property type="match status" value="1"/>
</dbReference>
<dbReference type="AlphaFoldDB" id="A0A367EPF1"/>
<dbReference type="Pfam" id="PF02518">
    <property type="entry name" value="HATPase_c"/>
    <property type="match status" value="1"/>
</dbReference>
<evidence type="ECO:0000313" key="8">
    <source>
        <dbReference type="EMBL" id="RCG19485.1"/>
    </source>
</evidence>
<dbReference type="InterPro" id="IPR036890">
    <property type="entry name" value="HATPase_C_sf"/>
</dbReference>
<dbReference type="Pfam" id="PF07730">
    <property type="entry name" value="HisKA_3"/>
    <property type="match status" value="1"/>
</dbReference>
<keyword evidence="9" id="KW-1185">Reference proteome</keyword>
<keyword evidence="3" id="KW-0902">Two-component regulatory system</keyword>
<evidence type="ECO:0000256" key="4">
    <source>
        <dbReference type="SAM" id="MobiDB-lite"/>
    </source>
</evidence>
<comment type="caution">
    <text evidence="8">The sequence shown here is derived from an EMBL/GenBank/DDBJ whole genome shotgun (WGS) entry which is preliminary data.</text>
</comment>
<dbReference type="SUPFAM" id="SSF55874">
    <property type="entry name" value="ATPase domain of HSP90 chaperone/DNA topoisomerase II/histidine kinase"/>
    <property type="match status" value="1"/>
</dbReference>
<feature type="transmembrane region" description="Helical" evidence="5">
    <location>
        <begin position="76"/>
        <end position="94"/>
    </location>
</feature>
<evidence type="ECO:0000313" key="9">
    <source>
        <dbReference type="Proteomes" id="UP000252914"/>
    </source>
</evidence>
<accession>A0A367EPF1</accession>
<keyword evidence="5" id="KW-0812">Transmembrane</keyword>
<feature type="domain" description="Histidine kinase/HSP90-like ATPase" evidence="6">
    <location>
        <begin position="320"/>
        <end position="404"/>
    </location>
</feature>
<feature type="transmembrane region" description="Helical" evidence="5">
    <location>
        <begin position="178"/>
        <end position="196"/>
    </location>
</feature>
<dbReference type="GO" id="GO:0046983">
    <property type="term" value="F:protein dimerization activity"/>
    <property type="evidence" value="ECO:0007669"/>
    <property type="project" value="InterPro"/>
</dbReference>
<evidence type="ECO:0000259" key="7">
    <source>
        <dbReference type="Pfam" id="PF07730"/>
    </source>
</evidence>
<feature type="transmembrane region" description="Helical" evidence="5">
    <location>
        <begin position="48"/>
        <end position="70"/>
    </location>
</feature>
<reference evidence="8 9" key="1">
    <citation type="submission" date="2018-06" db="EMBL/GenBank/DDBJ databases">
        <title>Streptomyces reniochalinae sp. nov. and Streptomyces diacarnus sp. nov. from marine sponges.</title>
        <authorList>
            <person name="Li L."/>
        </authorList>
    </citation>
    <scope>NUCLEOTIDE SEQUENCE [LARGE SCALE GENOMIC DNA]</scope>
    <source>
        <strain evidence="8 9">LHW51701</strain>
    </source>
</reference>
<dbReference type="Gene3D" id="3.30.565.10">
    <property type="entry name" value="Histidine kinase-like ATPase, C-terminal domain"/>
    <property type="match status" value="1"/>
</dbReference>
<keyword evidence="5" id="KW-1133">Transmembrane helix</keyword>
<feature type="region of interest" description="Disordered" evidence="4">
    <location>
        <begin position="1"/>
        <end position="25"/>
    </location>
</feature>
<keyword evidence="1" id="KW-0808">Transferase</keyword>
<dbReference type="Proteomes" id="UP000252914">
    <property type="component" value="Unassembled WGS sequence"/>
</dbReference>
<dbReference type="EMBL" id="QOIN01000048">
    <property type="protein sequence ID" value="RCG19485.1"/>
    <property type="molecule type" value="Genomic_DNA"/>
</dbReference>
<keyword evidence="2 8" id="KW-0418">Kinase</keyword>
<evidence type="ECO:0000259" key="6">
    <source>
        <dbReference type="Pfam" id="PF02518"/>
    </source>
</evidence>